<gene>
    <name evidence="1" type="ORF">H5410_037775</name>
</gene>
<protein>
    <submittedName>
        <fullName evidence="1">Uncharacterized protein</fullName>
    </submittedName>
</protein>
<dbReference type="AlphaFoldDB" id="A0A9J5Y9F4"/>
<keyword evidence="2" id="KW-1185">Reference proteome</keyword>
<reference evidence="1 2" key="1">
    <citation type="submission" date="2020-09" db="EMBL/GenBank/DDBJ databases">
        <title>De no assembly of potato wild relative species, Solanum commersonii.</title>
        <authorList>
            <person name="Cho K."/>
        </authorList>
    </citation>
    <scope>NUCLEOTIDE SEQUENCE [LARGE SCALE GENOMIC DNA]</scope>
    <source>
        <strain evidence="1">LZ3.2</strain>
        <tissue evidence="1">Leaf</tissue>
    </source>
</reference>
<organism evidence="1 2">
    <name type="scientific">Solanum commersonii</name>
    <name type="common">Commerson's wild potato</name>
    <name type="synonym">Commerson's nightshade</name>
    <dbReference type="NCBI Taxonomy" id="4109"/>
    <lineage>
        <taxon>Eukaryota</taxon>
        <taxon>Viridiplantae</taxon>
        <taxon>Streptophyta</taxon>
        <taxon>Embryophyta</taxon>
        <taxon>Tracheophyta</taxon>
        <taxon>Spermatophyta</taxon>
        <taxon>Magnoliopsida</taxon>
        <taxon>eudicotyledons</taxon>
        <taxon>Gunneridae</taxon>
        <taxon>Pentapetalae</taxon>
        <taxon>asterids</taxon>
        <taxon>lamiids</taxon>
        <taxon>Solanales</taxon>
        <taxon>Solanaceae</taxon>
        <taxon>Solanoideae</taxon>
        <taxon>Solaneae</taxon>
        <taxon>Solanum</taxon>
    </lineage>
</organism>
<comment type="caution">
    <text evidence="1">The sequence shown here is derived from an EMBL/GenBank/DDBJ whole genome shotgun (WGS) entry which is preliminary data.</text>
</comment>
<sequence length="79" mass="8990">MTVKCRITQVLNYFTEEETPEDKPTGMNSKVYQIGIRAVTFRDGWFQEMTETLARIEAQGRTVMAEASPSQTRSVGNQE</sequence>
<proteinExistence type="predicted"/>
<name>A0A9J5Y9F4_SOLCO</name>
<dbReference type="Proteomes" id="UP000824120">
    <property type="component" value="Chromosome 7"/>
</dbReference>
<evidence type="ECO:0000313" key="1">
    <source>
        <dbReference type="EMBL" id="KAG5596543.1"/>
    </source>
</evidence>
<evidence type="ECO:0000313" key="2">
    <source>
        <dbReference type="Proteomes" id="UP000824120"/>
    </source>
</evidence>
<dbReference type="EMBL" id="JACXVP010000007">
    <property type="protein sequence ID" value="KAG5596543.1"/>
    <property type="molecule type" value="Genomic_DNA"/>
</dbReference>
<accession>A0A9J5Y9F4</accession>